<dbReference type="PROSITE" id="PS50888">
    <property type="entry name" value="BHLH"/>
    <property type="match status" value="1"/>
</dbReference>
<evidence type="ECO:0000313" key="11">
    <source>
        <dbReference type="EMBL" id="KAK0147416.1"/>
    </source>
</evidence>
<evidence type="ECO:0000256" key="6">
    <source>
        <dbReference type="ARBA" id="ARBA00023125"/>
    </source>
</evidence>
<dbReference type="GO" id="GO:0030154">
    <property type="term" value="P:cell differentiation"/>
    <property type="evidence" value="ECO:0007669"/>
    <property type="project" value="UniProtKB-KW"/>
</dbReference>
<comment type="subcellular location">
    <subcellularLocation>
        <location evidence="1">Nucleus</location>
    </subcellularLocation>
</comment>
<keyword evidence="6" id="KW-0238">DNA-binding</keyword>
<keyword evidence="4" id="KW-0744">Spermatogenesis</keyword>
<name>A0AA47MWI2_MERPO</name>
<feature type="region of interest" description="Disordered" evidence="9">
    <location>
        <begin position="297"/>
        <end position="364"/>
    </location>
</feature>
<sequence>MSVHEMGQLLGTEINLMEMTEIEYTHLQHLLLQTHMEGQAADPDGLDLRFPTTIFGVSVTAQPAATKPDTGSAKMFPSPTSQAIDLSTSNDEQCATVPDPRLGETVDIGELDMVIACSGGFNDGEKTPSNFGEVPGSVLTRARREVGETLTEAPDGCGSSLSRPHSTARVCLEKRFGCRPEDVPRQQDTQMAVLTNFSNPQNLKKQANIRKQACIHKCRSGSNRIALILLSFQIHTEGPCSTQSLACVAFGHISHIVEPNKNQGLTNTNNFLSYCPERAAGKAQCISHTNQTEEQEWVKVEKEAVPTAPKHPRARTLRRPSGPPQLEGTKAAVEAGKSGRKRAGTLAESSQRREKHNSKERDRRKRIRMCCNELNTLVPFCRPDTDKASTLQWTTAFLKHIQEVNGDSLKESFQSAFCGKTGLRLTPGTESDQLHVHQEMAGTASTPLAAQH</sequence>
<feature type="compositionally biased region" description="Polar residues" evidence="9">
    <location>
        <begin position="78"/>
        <end position="93"/>
    </location>
</feature>
<dbReference type="SMART" id="SM00353">
    <property type="entry name" value="HLH"/>
    <property type="match status" value="1"/>
</dbReference>
<feature type="domain" description="BHLH" evidence="10">
    <location>
        <begin position="351"/>
        <end position="401"/>
    </location>
</feature>
<comment type="caution">
    <text evidence="11">The sequence shown here is derived from an EMBL/GenBank/DDBJ whole genome shotgun (WGS) entry which is preliminary data.</text>
</comment>
<evidence type="ECO:0000256" key="5">
    <source>
        <dbReference type="ARBA" id="ARBA00023015"/>
    </source>
</evidence>
<dbReference type="GO" id="GO:0007283">
    <property type="term" value="P:spermatogenesis"/>
    <property type="evidence" value="ECO:0007669"/>
    <property type="project" value="UniProtKB-KW"/>
</dbReference>
<accession>A0AA47MWI2</accession>
<dbReference type="Proteomes" id="UP001174136">
    <property type="component" value="Unassembled WGS sequence"/>
</dbReference>
<keyword evidence="12" id="KW-1185">Reference proteome</keyword>
<keyword evidence="7" id="KW-0804">Transcription</keyword>
<dbReference type="InterPro" id="IPR039583">
    <property type="entry name" value="TCFL5/SOLH1/2"/>
</dbReference>
<evidence type="ECO:0000256" key="7">
    <source>
        <dbReference type="ARBA" id="ARBA00023163"/>
    </source>
</evidence>
<gene>
    <name evidence="11" type="primary">TCFL5</name>
    <name evidence="11" type="ORF">N1851_013111</name>
</gene>
<feature type="region of interest" description="Disordered" evidence="9">
    <location>
        <begin position="65"/>
        <end position="99"/>
    </location>
</feature>
<reference evidence="11" key="1">
    <citation type="journal article" date="2023" name="Front. Mar. Sci.">
        <title>A new Merluccius polli reference genome to investigate the effects of global change in West African waters.</title>
        <authorList>
            <person name="Mateo J.L."/>
            <person name="Blanco-Fernandez C."/>
            <person name="Garcia-Vazquez E."/>
            <person name="Machado-Schiaffino G."/>
        </authorList>
    </citation>
    <scope>NUCLEOTIDE SEQUENCE</scope>
    <source>
        <strain evidence="11">C29</strain>
        <tissue evidence="11">Fin</tissue>
    </source>
</reference>
<proteinExistence type="predicted"/>
<keyword evidence="5" id="KW-0805">Transcription regulation</keyword>
<dbReference type="GO" id="GO:0000981">
    <property type="term" value="F:DNA-binding transcription factor activity, RNA polymerase II-specific"/>
    <property type="evidence" value="ECO:0007669"/>
    <property type="project" value="TreeGrafter"/>
</dbReference>
<dbReference type="PANTHER" id="PTHR15402">
    <property type="entry name" value="TRANSCRIPTION FACTOR-LIKE 5 PROTEIN"/>
    <property type="match status" value="1"/>
</dbReference>
<dbReference type="GO" id="GO:0005634">
    <property type="term" value="C:nucleus"/>
    <property type="evidence" value="ECO:0007669"/>
    <property type="project" value="UniProtKB-SubCell"/>
</dbReference>
<dbReference type="GO" id="GO:0046983">
    <property type="term" value="F:protein dimerization activity"/>
    <property type="evidence" value="ECO:0007669"/>
    <property type="project" value="InterPro"/>
</dbReference>
<dbReference type="Pfam" id="PF00010">
    <property type="entry name" value="HLH"/>
    <property type="match status" value="1"/>
</dbReference>
<dbReference type="PANTHER" id="PTHR15402:SF2">
    <property type="entry name" value="TRANSCRIPTION FACTOR LIKE 5"/>
    <property type="match status" value="1"/>
</dbReference>
<dbReference type="EMBL" id="JAOPHQ010002306">
    <property type="protein sequence ID" value="KAK0147416.1"/>
    <property type="molecule type" value="Genomic_DNA"/>
</dbReference>
<keyword evidence="2" id="KW-0217">Developmental protein</keyword>
<dbReference type="CDD" id="cd18909">
    <property type="entry name" value="bHLH_TCFL5"/>
    <property type="match status" value="1"/>
</dbReference>
<evidence type="ECO:0000256" key="3">
    <source>
        <dbReference type="ARBA" id="ARBA00022782"/>
    </source>
</evidence>
<evidence type="ECO:0000256" key="1">
    <source>
        <dbReference type="ARBA" id="ARBA00004123"/>
    </source>
</evidence>
<dbReference type="SUPFAM" id="SSF47459">
    <property type="entry name" value="HLH, helix-loop-helix DNA-binding domain"/>
    <property type="match status" value="1"/>
</dbReference>
<evidence type="ECO:0000256" key="9">
    <source>
        <dbReference type="SAM" id="MobiDB-lite"/>
    </source>
</evidence>
<feature type="compositionally biased region" description="Basic residues" evidence="9">
    <location>
        <begin position="353"/>
        <end position="364"/>
    </location>
</feature>
<keyword evidence="3" id="KW-0221">Differentiation</keyword>
<dbReference type="GO" id="GO:0000978">
    <property type="term" value="F:RNA polymerase II cis-regulatory region sequence-specific DNA binding"/>
    <property type="evidence" value="ECO:0007669"/>
    <property type="project" value="TreeGrafter"/>
</dbReference>
<evidence type="ECO:0000256" key="2">
    <source>
        <dbReference type="ARBA" id="ARBA00022473"/>
    </source>
</evidence>
<evidence type="ECO:0000259" key="10">
    <source>
        <dbReference type="PROSITE" id="PS50888"/>
    </source>
</evidence>
<dbReference type="Gene3D" id="4.10.280.10">
    <property type="entry name" value="Helix-loop-helix DNA-binding domain"/>
    <property type="match status" value="1"/>
</dbReference>
<dbReference type="AlphaFoldDB" id="A0AA47MWI2"/>
<dbReference type="InterPro" id="IPR036638">
    <property type="entry name" value="HLH_DNA-bd_sf"/>
</dbReference>
<dbReference type="InterPro" id="IPR011598">
    <property type="entry name" value="bHLH_dom"/>
</dbReference>
<evidence type="ECO:0000256" key="4">
    <source>
        <dbReference type="ARBA" id="ARBA00022871"/>
    </source>
</evidence>
<dbReference type="FunFam" id="4.10.280.10:FF:000057">
    <property type="entry name" value="transcription factor-like 5 protein-like"/>
    <property type="match status" value="1"/>
</dbReference>
<organism evidence="11 12">
    <name type="scientific">Merluccius polli</name>
    <name type="common">Benguela hake</name>
    <name type="synonym">Merluccius cadenati</name>
    <dbReference type="NCBI Taxonomy" id="89951"/>
    <lineage>
        <taxon>Eukaryota</taxon>
        <taxon>Metazoa</taxon>
        <taxon>Chordata</taxon>
        <taxon>Craniata</taxon>
        <taxon>Vertebrata</taxon>
        <taxon>Euteleostomi</taxon>
        <taxon>Actinopterygii</taxon>
        <taxon>Neopterygii</taxon>
        <taxon>Teleostei</taxon>
        <taxon>Neoteleostei</taxon>
        <taxon>Acanthomorphata</taxon>
        <taxon>Zeiogadaria</taxon>
        <taxon>Gadariae</taxon>
        <taxon>Gadiformes</taxon>
        <taxon>Gadoidei</taxon>
        <taxon>Merlucciidae</taxon>
        <taxon>Merluccius</taxon>
    </lineage>
</organism>
<protein>
    <submittedName>
        <fullName evidence="11">Transcription factor-like 5 protein</fullName>
    </submittedName>
</protein>
<evidence type="ECO:0000256" key="8">
    <source>
        <dbReference type="ARBA" id="ARBA00023242"/>
    </source>
</evidence>
<evidence type="ECO:0000313" key="12">
    <source>
        <dbReference type="Proteomes" id="UP001174136"/>
    </source>
</evidence>
<keyword evidence="8" id="KW-0539">Nucleus</keyword>